<feature type="compositionally biased region" description="Polar residues" evidence="2">
    <location>
        <begin position="205"/>
        <end position="220"/>
    </location>
</feature>
<keyword evidence="1" id="KW-0539">Nucleus</keyword>
<reference evidence="5" key="1">
    <citation type="submission" date="2017-03" db="EMBL/GenBank/DDBJ databases">
        <title>Genomes of endolithic fungi from Antarctica.</title>
        <authorList>
            <person name="Coleine C."/>
            <person name="Masonjones S."/>
            <person name="Stajich J.E."/>
        </authorList>
    </citation>
    <scope>NUCLEOTIDE SEQUENCE [LARGE SCALE GENOMIC DNA]</scope>
    <source>
        <strain evidence="5">CCFEE 5527</strain>
    </source>
</reference>
<evidence type="ECO:0000313" key="5">
    <source>
        <dbReference type="Proteomes" id="UP000192596"/>
    </source>
</evidence>
<dbReference type="InParanoid" id="A0A1V8S8D4"/>
<dbReference type="OrthoDB" id="10261408at2759"/>
<proteinExistence type="predicted"/>
<comment type="caution">
    <text evidence="4">The sequence shown here is derived from an EMBL/GenBank/DDBJ whole genome shotgun (WGS) entry which is preliminary data.</text>
</comment>
<dbReference type="AlphaFoldDB" id="A0A1V8S8D4"/>
<accession>A0A1V8S8D4</accession>
<dbReference type="InterPro" id="IPR001138">
    <property type="entry name" value="Zn2Cys6_DnaBD"/>
</dbReference>
<keyword evidence="5" id="KW-1185">Reference proteome</keyword>
<dbReference type="GO" id="GO:0000981">
    <property type="term" value="F:DNA-binding transcription factor activity, RNA polymerase II-specific"/>
    <property type="evidence" value="ECO:0007669"/>
    <property type="project" value="InterPro"/>
</dbReference>
<dbReference type="STRING" id="1507870.A0A1V8S8D4"/>
<dbReference type="InterPro" id="IPR053187">
    <property type="entry name" value="Notoamide_regulator"/>
</dbReference>
<feature type="region of interest" description="Disordered" evidence="2">
    <location>
        <begin position="199"/>
        <end position="226"/>
    </location>
</feature>
<evidence type="ECO:0000259" key="3">
    <source>
        <dbReference type="PROSITE" id="PS50048"/>
    </source>
</evidence>
<evidence type="ECO:0000256" key="2">
    <source>
        <dbReference type="SAM" id="MobiDB-lite"/>
    </source>
</evidence>
<protein>
    <recommendedName>
        <fullName evidence="3">Zn(2)-C6 fungal-type domain-containing protein</fullName>
    </recommendedName>
</protein>
<dbReference type="PANTHER" id="PTHR47256:SF1">
    <property type="entry name" value="ZN(II)2CYS6 TRANSCRIPTION FACTOR (EUROFUNG)"/>
    <property type="match status" value="1"/>
</dbReference>
<dbReference type="PROSITE" id="PS50048">
    <property type="entry name" value="ZN2_CY6_FUNGAL_2"/>
    <property type="match status" value="1"/>
</dbReference>
<dbReference type="InterPro" id="IPR036864">
    <property type="entry name" value="Zn2-C6_fun-type_DNA-bd_sf"/>
</dbReference>
<dbReference type="EMBL" id="NAJO01000096">
    <property type="protein sequence ID" value="OQN95435.1"/>
    <property type="molecule type" value="Genomic_DNA"/>
</dbReference>
<feature type="domain" description="Zn(2)-C6 fungal-type" evidence="3">
    <location>
        <begin position="41"/>
        <end position="71"/>
    </location>
</feature>
<gene>
    <name evidence="4" type="ORF">B0A48_18492</name>
</gene>
<organism evidence="4 5">
    <name type="scientific">Cryoendolithus antarcticus</name>
    <dbReference type="NCBI Taxonomy" id="1507870"/>
    <lineage>
        <taxon>Eukaryota</taxon>
        <taxon>Fungi</taxon>
        <taxon>Dikarya</taxon>
        <taxon>Ascomycota</taxon>
        <taxon>Pezizomycotina</taxon>
        <taxon>Dothideomycetes</taxon>
        <taxon>Dothideomycetidae</taxon>
        <taxon>Cladosporiales</taxon>
        <taxon>Cladosporiaceae</taxon>
        <taxon>Cryoendolithus</taxon>
    </lineage>
</organism>
<dbReference type="CDD" id="cd00067">
    <property type="entry name" value="GAL4"/>
    <property type="match status" value="1"/>
</dbReference>
<dbReference type="SMART" id="SM00066">
    <property type="entry name" value="GAL4"/>
    <property type="match status" value="1"/>
</dbReference>
<dbReference type="PANTHER" id="PTHR47256">
    <property type="entry name" value="ZN(II)2CYS6 TRANSCRIPTION FACTOR (EUROFUNG)-RELATED"/>
    <property type="match status" value="1"/>
</dbReference>
<dbReference type="GO" id="GO:0008270">
    <property type="term" value="F:zinc ion binding"/>
    <property type="evidence" value="ECO:0007669"/>
    <property type="project" value="InterPro"/>
</dbReference>
<feature type="region of interest" description="Disordered" evidence="2">
    <location>
        <begin position="1"/>
        <end position="33"/>
    </location>
</feature>
<sequence>MSAATSPADGQAGSGSAGGSQAMPSPYKRNSMPKRQLIESACSACRKRKSKCDGVSPSCTRCQALNTTCQYQVEAGESRWSALRRTNHDLERERDNHRTFMSLIQSRPEAEAQEIYRHIRANNHGGDIGALLHAIREVAINGGAALLTPVEAAPTSQFHRGNMTTVNLPPLRSVVDVPPSGTVHAADFLTLQQRKGSIMSADSGPYSSSGTLDSRSSVSPQDLPYE</sequence>
<evidence type="ECO:0000256" key="1">
    <source>
        <dbReference type="ARBA" id="ARBA00023242"/>
    </source>
</evidence>
<name>A0A1V8S8D4_9PEZI</name>
<dbReference type="SUPFAM" id="SSF57701">
    <property type="entry name" value="Zn2/Cys6 DNA-binding domain"/>
    <property type="match status" value="1"/>
</dbReference>
<dbReference type="Gene3D" id="4.10.240.10">
    <property type="entry name" value="Zn(2)-C6 fungal-type DNA-binding domain"/>
    <property type="match status" value="1"/>
</dbReference>
<dbReference type="PROSITE" id="PS00463">
    <property type="entry name" value="ZN2_CY6_FUNGAL_1"/>
    <property type="match status" value="1"/>
</dbReference>
<dbReference type="Proteomes" id="UP000192596">
    <property type="component" value="Unassembled WGS sequence"/>
</dbReference>
<dbReference type="Pfam" id="PF00172">
    <property type="entry name" value="Zn_clus"/>
    <property type="match status" value="1"/>
</dbReference>
<evidence type="ECO:0000313" key="4">
    <source>
        <dbReference type="EMBL" id="OQN95435.1"/>
    </source>
</evidence>